<organism evidence="1">
    <name type="scientific">Aspergillus niger</name>
    <dbReference type="NCBI Taxonomy" id="5061"/>
    <lineage>
        <taxon>Eukaryota</taxon>
        <taxon>Fungi</taxon>
        <taxon>Dikarya</taxon>
        <taxon>Ascomycota</taxon>
        <taxon>Pezizomycotina</taxon>
        <taxon>Eurotiomycetes</taxon>
        <taxon>Eurotiomycetidae</taxon>
        <taxon>Eurotiales</taxon>
        <taxon>Aspergillaceae</taxon>
        <taxon>Aspergillus</taxon>
        <taxon>Aspergillus subgen. Circumdati</taxon>
    </lineage>
</organism>
<evidence type="ECO:0000313" key="1">
    <source>
        <dbReference type="RefSeq" id="XP_059603532.1"/>
    </source>
</evidence>
<protein>
    <submittedName>
        <fullName evidence="1">Uncharacterized protein</fullName>
    </submittedName>
</protein>
<dbReference type="RefSeq" id="XP_059603532.1">
    <property type="nucleotide sequence ID" value="XM_059746688.1"/>
</dbReference>
<name>A0AAJ8E1H5_ASPNG</name>
<reference evidence="1" key="2">
    <citation type="submission" date="2025-08" db="UniProtKB">
        <authorList>
            <consortium name="RefSeq"/>
        </authorList>
    </citation>
    <scope>IDENTIFICATION</scope>
</reference>
<dbReference type="AlphaFoldDB" id="A0AAJ8E1H5"/>
<dbReference type="GeneID" id="84590513"/>
<proteinExistence type="predicted"/>
<dbReference type="VEuPathDB" id="FungiDB:An02g12507"/>
<sequence length="112" mass="12496">MSLPSYRSLYESPCLSKVILLSAGNSKHIDVLKVPTYRPRRTVQQLSDVVSDSQAQVDRDIESVHADKILVPLRFLRVAGSKHTSQSTWVAVTHMLSRLQLVITIGGLTEVR</sequence>
<dbReference type="KEGG" id="ang:An02g12507"/>
<gene>
    <name evidence="1" type="ORF">An02g12507</name>
</gene>
<accession>A0AAJ8E1H5</accession>
<reference evidence="1" key="1">
    <citation type="submission" date="2025-02" db="EMBL/GenBank/DDBJ databases">
        <authorList>
            <consortium name="NCBI Genome Project"/>
        </authorList>
    </citation>
    <scope>NUCLEOTIDE SEQUENCE</scope>
</reference>